<organism evidence="7 8">
    <name type="scientific">Defluviitoga tunisiensis</name>
    <dbReference type="NCBI Taxonomy" id="1006576"/>
    <lineage>
        <taxon>Bacteria</taxon>
        <taxon>Thermotogati</taxon>
        <taxon>Thermotogota</taxon>
        <taxon>Thermotogae</taxon>
        <taxon>Petrotogales</taxon>
        <taxon>Petrotogaceae</taxon>
        <taxon>Defluviitoga</taxon>
    </lineage>
</organism>
<dbReference type="Proteomes" id="UP000032809">
    <property type="component" value="Chromosome I"/>
</dbReference>
<dbReference type="GO" id="GO:0005524">
    <property type="term" value="F:ATP binding"/>
    <property type="evidence" value="ECO:0007669"/>
    <property type="project" value="InterPro"/>
</dbReference>
<feature type="domain" description="MutL C-terminal dimerisation" evidence="5">
    <location>
        <begin position="457"/>
        <end position="599"/>
    </location>
</feature>
<evidence type="ECO:0000256" key="2">
    <source>
        <dbReference type="ARBA" id="ARBA00022763"/>
    </source>
</evidence>
<dbReference type="CDD" id="cd16926">
    <property type="entry name" value="HATPase_MutL-MLH-PMS-like"/>
    <property type="match status" value="1"/>
</dbReference>
<dbReference type="InterPro" id="IPR042120">
    <property type="entry name" value="MutL_C_dimsub"/>
</dbReference>
<dbReference type="Gene3D" id="3.30.565.10">
    <property type="entry name" value="Histidine kinase-like ATPase, C-terminal domain"/>
    <property type="match status" value="1"/>
</dbReference>
<keyword evidence="3 4" id="KW-0234">DNA repair</keyword>
<dbReference type="HOGENOM" id="CLU_004131_4_1_0"/>
<dbReference type="CDD" id="cd00782">
    <property type="entry name" value="MutL_Trans"/>
    <property type="match status" value="1"/>
</dbReference>
<dbReference type="FunFam" id="3.30.565.10:FF:000003">
    <property type="entry name" value="DNA mismatch repair endonuclease MutL"/>
    <property type="match status" value="1"/>
</dbReference>
<dbReference type="InterPro" id="IPR002099">
    <property type="entry name" value="MutL/Mlh/PMS"/>
</dbReference>
<dbReference type="InterPro" id="IPR036890">
    <property type="entry name" value="HATPase_C_sf"/>
</dbReference>
<dbReference type="RefSeq" id="WP_171820578.1">
    <property type="nucleotide sequence ID" value="NZ_LN824141.1"/>
</dbReference>
<dbReference type="InterPro" id="IPR037198">
    <property type="entry name" value="MutL_C_sf"/>
</dbReference>
<dbReference type="KEGG" id="dtn:DTL3_0646"/>
<accession>A0A0C7NPX8</accession>
<dbReference type="SMART" id="SM01340">
    <property type="entry name" value="DNA_mis_repair"/>
    <property type="match status" value="1"/>
</dbReference>
<dbReference type="GO" id="GO:0030983">
    <property type="term" value="F:mismatched DNA binding"/>
    <property type="evidence" value="ECO:0007669"/>
    <property type="project" value="InterPro"/>
</dbReference>
<dbReference type="Gene3D" id="3.30.1540.20">
    <property type="entry name" value="MutL, C-terminal domain, dimerisation subdomain"/>
    <property type="match status" value="1"/>
</dbReference>
<dbReference type="GO" id="GO:0006298">
    <property type="term" value="P:mismatch repair"/>
    <property type="evidence" value="ECO:0007669"/>
    <property type="project" value="UniProtKB-UniRule"/>
</dbReference>
<comment type="function">
    <text evidence="4">This protein is involved in the repair of mismatches in DNA. It is required for dam-dependent methyl-directed DNA mismatch repair. May act as a 'molecular matchmaker', a protein that promotes the formation of a stable complex between two or more DNA-binding proteins in an ATP-dependent manner without itself being part of a final effector complex.</text>
</comment>
<evidence type="ECO:0000256" key="1">
    <source>
        <dbReference type="ARBA" id="ARBA00006082"/>
    </source>
</evidence>
<dbReference type="Pfam" id="PF08676">
    <property type="entry name" value="MutL_C"/>
    <property type="match status" value="1"/>
</dbReference>
<dbReference type="InterPro" id="IPR020568">
    <property type="entry name" value="Ribosomal_Su5_D2-typ_SF"/>
</dbReference>
<dbReference type="AlphaFoldDB" id="A0A0C7NPX8"/>
<dbReference type="GO" id="GO:0032300">
    <property type="term" value="C:mismatch repair complex"/>
    <property type="evidence" value="ECO:0007669"/>
    <property type="project" value="InterPro"/>
</dbReference>
<evidence type="ECO:0000256" key="4">
    <source>
        <dbReference type="HAMAP-Rule" id="MF_00149"/>
    </source>
</evidence>
<evidence type="ECO:0000313" key="7">
    <source>
        <dbReference type="EMBL" id="CEP77957.1"/>
    </source>
</evidence>
<keyword evidence="2 4" id="KW-0227">DNA damage</keyword>
<dbReference type="Gene3D" id="3.30.230.10">
    <property type="match status" value="1"/>
</dbReference>
<dbReference type="PANTHER" id="PTHR10073">
    <property type="entry name" value="DNA MISMATCH REPAIR PROTEIN MLH, PMS, MUTL"/>
    <property type="match status" value="1"/>
</dbReference>
<sequence length="639" mass="73500">MINLSEERRKGEPTVMIRIKELPKEVIIKIAAGEVVAGPNSVVKELLENSLDAGADEITIEIVDGGKAIIRVEDNGCGMTAEEMKLSIMPHTTSKISTIEDLYSLQSFGFRGEALASISRVSKMKMISKTQEEEIGTQLEIFGGEIVDEKKVNAKTGTIIEVEDLFYNIPARRKFLKSESVEGRYVTEIIEKFALSNSVNLVYLRDKREIYHFTKDLDLVTKCLKIYPELKSKDLIEIFYEDTSIIISGIISNPKVARSNRTAQTFFVNKRYIKAASLFSILEKGYGEMLEKGKHPYSVIFIDLPPDTIDVNIHPQKLEVKFKEEQKIVMLLKNVIRESLLKKTKFTIEFVSTRSDNEEKQQQEEKISNINPIQDLYVKSANTESFDDQVFKESSVSFDPRSEGRRFDPNELRINKFKEHNVHEINKNMYFDFDRIKNEFKKDETFFDLDLNNLIRILGTVANRYIIVETKESILIVDFHAAHERYIFEELKKQISEKGSLSTNLLITPYKINLDEIRKSIIIENKDYLEKLGIIIEEKSYEVYVKGLPTGIDYNDIETVIWNIADELRVIDFEGAEKIFDKNLATIACRSAVKTGDNPVGLEKLLTEILENKLLTCPHGRPIMMHLSFKELDKYFERT</sequence>
<gene>
    <name evidence="4" type="primary">mutL</name>
    <name evidence="7" type="synonym">mutL1</name>
    <name evidence="7" type="ORF">DTL3_0646</name>
</gene>
<dbReference type="InterPro" id="IPR038973">
    <property type="entry name" value="MutL/Mlh/Pms-like"/>
</dbReference>
<dbReference type="EMBL" id="LN824141">
    <property type="protein sequence ID" value="CEP77957.1"/>
    <property type="molecule type" value="Genomic_DNA"/>
</dbReference>
<dbReference type="STRING" id="1006576.DTL3_0646"/>
<dbReference type="InterPro" id="IPR014721">
    <property type="entry name" value="Ribsml_uS5_D2-typ_fold_subgr"/>
</dbReference>
<reference evidence="8" key="1">
    <citation type="submission" date="2014-11" db="EMBL/GenBank/DDBJ databases">
        <authorList>
            <person name="Wibberg D."/>
        </authorList>
    </citation>
    <scope>NUCLEOTIDE SEQUENCE [LARGE SCALE GENOMIC DNA]</scope>
    <source>
        <strain evidence="8">L3</strain>
    </source>
</reference>
<feature type="domain" description="DNA mismatch repair protein S5" evidence="6">
    <location>
        <begin position="223"/>
        <end position="341"/>
    </location>
</feature>
<dbReference type="NCBIfam" id="TIGR00585">
    <property type="entry name" value="mutl"/>
    <property type="match status" value="1"/>
</dbReference>
<proteinExistence type="inferred from homology"/>
<evidence type="ECO:0000256" key="3">
    <source>
        <dbReference type="ARBA" id="ARBA00023204"/>
    </source>
</evidence>
<dbReference type="InterPro" id="IPR042121">
    <property type="entry name" value="MutL_C_regsub"/>
</dbReference>
<dbReference type="HAMAP" id="MF_00149">
    <property type="entry name" value="DNA_mis_repair"/>
    <property type="match status" value="1"/>
</dbReference>
<dbReference type="PROSITE" id="PS00058">
    <property type="entry name" value="DNA_MISMATCH_REPAIR_1"/>
    <property type="match status" value="1"/>
</dbReference>
<dbReference type="Gene3D" id="3.30.1370.100">
    <property type="entry name" value="MutL, C-terminal domain, regulatory subdomain"/>
    <property type="match status" value="1"/>
</dbReference>
<dbReference type="Pfam" id="PF01119">
    <property type="entry name" value="DNA_mis_repair"/>
    <property type="match status" value="1"/>
</dbReference>
<dbReference type="PANTHER" id="PTHR10073:SF12">
    <property type="entry name" value="DNA MISMATCH REPAIR PROTEIN MLH1"/>
    <property type="match status" value="1"/>
</dbReference>
<dbReference type="SUPFAM" id="SSF118116">
    <property type="entry name" value="DNA mismatch repair protein MutL"/>
    <property type="match status" value="1"/>
</dbReference>
<dbReference type="InterPro" id="IPR020667">
    <property type="entry name" value="DNA_mismatch_repair_MutL"/>
</dbReference>
<dbReference type="GO" id="GO:0140664">
    <property type="term" value="F:ATP-dependent DNA damage sensor activity"/>
    <property type="evidence" value="ECO:0007669"/>
    <property type="project" value="InterPro"/>
</dbReference>
<evidence type="ECO:0000259" key="5">
    <source>
        <dbReference type="SMART" id="SM00853"/>
    </source>
</evidence>
<dbReference type="InterPro" id="IPR013507">
    <property type="entry name" value="DNA_mismatch_S5_2-like"/>
</dbReference>
<dbReference type="PATRIC" id="fig|1006576.9.peg.627"/>
<name>A0A0C7NPX8_DEFTU</name>
<dbReference type="SUPFAM" id="SSF54211">
    <property type="entry name" value="Ribosomal protein S5 domain 2-like"/>
    <property type="match status" value="1"/>
</dbReference>
<dbReference type="InterPro" id="IPR014762">
    <property type="entry name" value="DNA_mismatch_repair_CS"/>
</dbReference>
<dbReference type="SUPFAM" id="SSF55874">
    <property type="entry name" value="ATPase domain of HSP90 chaperone/DNA topoisomerase II/histidine kinase"/>
    <property type="match status" value="1"/>
</dbReference>
<comment type="similarity">
    <text evidence="1 4">Belongs to the DNA mismatch repair MutL/HexB family.</text>
</comment>
<protein>
    <recommendedName>
        <fullName evidence="4">DNA mismatch repair protein MutL</fullName>
    </recommendedName>
</protein>
<dbReference type="GO" id="GO:0016887">
    <property type="term" value="F:ATP hydrolysis activity"/>
    <property type="evidence" value="ECO:0007669"/>
    <property type="project" value="InterPro"/>
</dbReference>
<dbReference type="InterPro" id="IPR014790">
    <property type="entry name" value="MutL_C"/>
</dbReference>
<evidence type="ECO:0000259" key="6">
    <source>
        <dbReference type="SMART" id="SM01340"/>
    </source>
</evidence>
<dbReference type="SMART" id="SM00853">
    <property type="entry name" value="MutL_C"/>
    <property type="match status" value="1"/>
</dbReference>
<keyword evidence="8" id="KW-1185">Reference proteome</keyword>
<evidence type="ECO:0000313" key="8">
    <source>
        <dbReference type="Proteomes" id="UP000032809"/>
    </source>
</evidence>
<dbReference type="Pfam" id="PF13589">
    <property type="entry name" value="HATPase_c_3"/>
    <property type="match status" value="1"/>
</dbReference>